<keyword evidence="1" id="KW-0812">Transmembrane</keyword>
<feature type="transmembrane region" description="Helical" evidence="1">
    <location>
        <begin position="6"/>
        <end position="25"/>
    </location>
</feature>
<keyword evidence="1" id="KW-0472">Membrane</keyword>
<dbReference type="EMBL" id="MH138076">
    <property type="protein sequence ID" value="AWB36218.1"/>
    <property type="molecule type" value="Genomic_DNA"/>
</dbReference>
<keyword evidence="1" id="KW-1133">Transmembrane helix</keyword>
<feature type="transmembrane region" description="Helical" evidence="1">
    <location>
        <begin position="158"/>
        <end position="181"/>
    </location>
</feature>
<gene>
    <name evidence="2" type="primary">orf315</name>
</gene>
<proteinExistence type="predicted"/>
<geneLocation type="mitochondrion" evidence="2"/>
<evidence type="ECO:0000256" key="1">
    <source>
        <dbReference type="SAM" id="Phobius"/>
    </source>
</evidence>
<accession>A0A2S0U3Z8</accession>
<dbReference type="RefSeq" id="YP_009487316.1">
    <property type="nucleotide sequence ID" value="NC_037777.1"/>
</dbReference>
<name>A0A2S0U3Z8_9AGAM</name>
<dbReference type="GeneID" id="36940945"/>
<evidence type="ECO:0000313" key="2">
    <source>
        <dbReference type="EMBL" id="AWB36218.1"/>
    </source>
</evidence>
<keyword evidence="2" id="KW-0496">Mitochondrion</keyword>
<evidence type="ECO:0008006" key="3">
    <source>
        <dbReference type="Google" id="ProtNLM"/>
    </source>
</evidence>
<dbReference type="AlphaFoldDB" id="A0A2S0U3Z8"/>
<organism evidence="2">
    <name type="scientific">Russula virescens</name>
    <dbReference type="NCBI Taxonomy" id="71688"/>
    <lineage>
        <taxon>Eukaryota</taxon>
        <taxon>Fungi</taxon>
        <taxon>Dikarya</taxon>
        <taxon>Basidiomycota</taxon>
        <taxon>Agaricomycotina</taxon>
        <taxon>Agaricomycetes</taxon>
        <taxon>Russulales</taxon>
        <taxon>Russulaceae</taxon>
        <taxon>Russula</taxon>
    </lineage>
</organism>
<feature type="transmembrane region" description="Helical" evidence="1">
    <location>
        <begin position="283"/>
        <end position="304"/>
    </location>
</feature>
<sequence>MNNTDLILICTIIGFSGFACLGFVIKCINQSTTLPHNVLRRRIGDIELTDYTPPTQPLEAYFPREVAIQTSNNLEIGIQTSHDLPNEVAIQTSHGLPNEVAIQTSHGFSLDLDTDCYSNISSVNSQPIPPFLNDFIYSPLENENFYSNLINNLLENNLIFYGLGSVSICLITGFCIKSYFFTTPSSPPNSPPTFDLSLDQQKEIEADAEAKVNQSSNLTLEQLSEIINKLNQGEVLDEDIRDKLDQDFKLLINDIQNSSGHHPLIDQPIYINSCLENENMFNLWIILFLLISLFILISLFLIFLNRKANYFDKNY</sequence>
<reference evidence="2" key="1">
    <citation type="journal article" date="2018" name="Int. J. Biol. Macromol.">
        <title>Characterization and comparative mitogenomic analysis of six newly sequenced mitochondrial genomes from ectomycorrhizal fungi (Russula) and phylogenetic analysis of the Agaricomycetes.</title>
        <authorList>
            <person name="Li Q."/>
            <person name="Wang Q."/>
            <person name="Chen C."/>
            <person name="Jin X."/>
            <person name="Chen Z."/>
            <person name="Xiong C."/>
            <person name="Li P."/>
            <person name="Zhao J."/>
            <person name="Huang W."/>
        </authorList>
    </citation>
    <scope>NUCLEOTIDE SEQUENCE</scope>
</reference>
<protein>
    <recommendedName>
        <fullName evidence="3">Transmembrane protein</fullName>
    </recommendedName>
</protein>